<evidence type="ECO:0000256" key="3">
    <source>
        <dbReference type="ARBA" id="ARBA00023274"/>
    </source>
</evidence>
<sequence>MASHQNRYYCGKCYQTLVMTDPKDKAAASKK</sequence>
<dbReference type="GO" id="GO:0006412">
    <property type="term" value="P:translation"/>
    <property type="evidence" value="ECO:0007669"/>
    <property type="project" value="InterPro"/>
</dbReference>
<organism evidence="7">
    <name type="scientific">Anisakis simplex</name>
    <name type="common">Herring worm</name>
    <dbReference type="NCBI Taxonomy" id="6269"/>
    <lineage>
        <taxon>Eukaryota</taxon>
        <taxon>Metazoa</taxon>
        <taxon>Ecdysozoa</taxon>
        <taxon>Nematoda</taxon>
        <taxon>Chromadorea</taxon>
        <taxon>Rhabditida</taxon>
        <taxon>Spirurina</taxon>
        <taxon>Ascaridomorpha</taxon>
        <taxon>Ascaridoidea</taxon>
        <taxon>Anisakidae</taxon>
        <taxon>Anisakis</taxon>
        <taxon>Anisakis simplex complex</taxon>
    </lineage>
</organism>
<dbReference type="Pfam" id="PF01599">
    <property type="entry name" value="Ribosomal_S27"/>
    <property type="match status" value="1"/>
</dbReference>
<keyword evidence="3" id="KW-0687">Ribonucleoprotein</keyword>
<dbReference type="AlphaFoldDB" id="A0A0M3JDU9"/>
<dbReference type="Gene3D" id="6.20.50.180">
    <property type="match status" value="1"/>
</dbReference>
<keyword evidence="2" id="KW-0689">Ribosomal protein</keyword>
<protein>
    <submittedName>
        <fullName evidence="7">Ribosomal_S27 domain-containing protein</fullName>
    </submittedName>
</protein>
<dbReference type="EMBL" id="UYRR01011107">
    <property type="protein sequence ID" value="VDK25767.1"/>
    <property type="molecule type" value="Genomic_DNA"/>
</dbReference>
<proteinExistence type="predicted"/>
<name>A0A0M3JDU9_ANISI</name>
<dbReference type="OrthoDB" id="428577at2759"/>
<keyword evidence="6" id="KW-1185">Reference proteome</keyword>
<keyword evidence="1" id="KW-0862">Zinc</keyword>
<reference evidence="5 6" key="2">
    <citation type="submission" date="2018-11" db="EMBL/GenBank/DDBJ databases">
        <authorList>
            <consortium name="Pathogen Informatics"/>
        </authorList>
    </citation>
    <scope>NUCLEOTIDE SEQUENCE [LARGE SCALE GENOMIC DNA]</scope>
</reference>
<accession>A0A0M3JDU9</accession>
<dbReference type="InterPro" id="IPR011332">
    <property type="entry name" value="Ribosomal_zn-bd"/>
</dbReference>
<gene>
    <name evidence="5" type="ORF">ASIM_LOCUS5579</name>
</gene>
<dbReference type="GO" id="GO:1990904">
    <property type="term" value="C:ribonucleoprotein complex"/>
    <property type="evidence" value="ECO:0007669"/>
    <property type="project" value="UniProtKB-KW"/>
</dbReference>
<feature type="domain" description="Small ribosomal subunit protein eS31" evidence="4">
    <location>
        <begin position="1"/>
        <end position="16"/>
    </location>
</feature>
<evidence type="ECO:0000313" key="6">
    <source>
        <dbReference type="Proteomes" id="UP000267096"/>
    </source>
</evidence>
<dbReference type="WBParaSite" id="ASIM_0000579001-mRNA-1">
    <property type="protein sequence ID" value="ASIM_0000579001-mRNA-1"/>
    <property type="gene ID" value="ASIM_0000579001"/>
</dbReference>
<evidence type="ECO:0000313" key="7">
    <source>
        <dbReference type="WBParaSite" id="ASIM_0000579001-mRNA-1"/>
    </source>
</evidence>
<evidence type="ECO:0000256" key="1">
    <source>
        <dbReference type="ARBA" id="ARBA00022833"/>
    </source>
</evidence>
<evidence type="ECO:0000259" key="4">
    <source>
        <dbReference type="Pfam" id="PF01599"/>
    </source>
</evidence>
<dbReference type="GO" id="GO:0003735">
    <property type="term" value="F:structural constituent of ribosome"/>
    <property type="evidence" value="ECO:0007669"/>
    <property type="project" value="InterPro"/>
</dbReference>
<dbReference type="Proteomes" id="UP000267096">
    <property type="component" value="Unassembled WGS sequence"/>
</dbReference>
<evidence type="ECO:0000256" key="2">
    <source>
        <dbReference type="ARBA" id="ARBA00022980"/>
    </source>
</evidence>
<dbReference type="SUPFAM" id="SSF57829">
    <property type="entry name" value="Zn-binding ribosomal proteins"/>
    <property type="match status" value="1"/>
</dbReference>
<dbReference type="InterPro" id="IPR002906">
    <property type="entry name" value="Ribosomal_eS31"/>
</dbReference>
<dbReference type="GO" id="GO:0005840">
    <property type="term" value="C:ribosome"/>
    <property type="evidence" value="ECO:0007669"/>
    <property type="project" value="UniProtKB-KW"/>
</dbReference>
<reference evidence="7" key="1">
    <citation type="submission" date="2017-02" db="UniProtKB">
        <authorList>
            <consortium name="WormBaseParasite"/>
        </authorList>
    </citation>
    <scope>IDENTIFICATION</scope>
</reference>
<evidence type="ECO:0000313" key="5">
    <source>
        <dbReference type="EMBL" id="VDK25767.1"/>
    </source>
</evidence>